<dbReference type="GO" id="GO:0003676">
    <property type="term" value="F:nucleic acid binding"/>
    <property type="evidence" value="ECO:0007669"/>
    <property type="project" value="InterPro"/>
</dbReference>
<proteinExistence type="inferred from homology"/>
<dbReference type="GO" id="GO:0000379">
    <property type="term" value="P:tRNA-type intron splice site recognition and cleavage"/>
    <property type="evidence" value="ECO:0007669"/>
    <property type="project" value="TreeGrafter"/>
</dbReference>
<name>A0A9N8Z902_9GLOM</name>
<feature type="active site" evidence="5">
    <location>
        <position position="266"/>
    </location>
</feature>
<keyword evidence="2 4" id="KW-0819">tRNA processing</keyword>
<feature type="domain" description="tRNA intron endonuclease catalytic" evidence="6">
    <location>
        <begin position="228"/>
        <end position="334"/>
    </location>
</feature>
<comment type="caution">
    <text evidence="8">The sequence shown here is derived from an EMBL/GenBank/DDBJ whole genome shotgun (WGS) entry which is preliminary data.</text>
</comment>
<dbReference type="PANTHER" id="PTHR21227">
    <property type="entry name" value="TRNA-SPLICING ENDONUCLEASE SUBUNIT SEN2"/>
    <property type="match status" value="1"/>
</dbReference>
<dbReference type="SUPFAM" id="SSF53032">
    <property type="entry name" value="tRNA-intron endonuclease catalytic domain-like"/>
    <property type="match status" value="1"/>
</dbReference>
<dbReference type="GO" id="GO:0005737">
    <property type="term" value="C:cytoplasm"/>
    <property type="evidence" value="ECO:0007669"/>
    <property type="project" value="TreeGrafter"/>
</dbReference>
<feature type="active site" evidence="5">
    <location>
        <position position="258"/>
    </location>
</feature>
<dbReference type="Pfam" id="PF01974">
    <property type="entry name" value="tRNA_int_endo"/>
    <property type="match status" value="1"/>
</dbReference>
<evidence type="ECO:0000256" key="2">
    <source>
        <dbReference type="ARBA" id="ARBA00022694"/>
    </source>
</evidence>
<dbReference type="Gene3D" id="3.40.1350.10">
    <property type="match status" value="1"/>
</dbReference>
<evidence type="ECO:0000259" key="7">
    <source>
        <dbReference type="Pfam" id="PF02778"/>
    </source>
</evidence>
<dbReference type="CDD" id="cd22363">
    <property type="entry name" value="tRNA-intron_lyase_C"/>
    <property type="match status" value="1"/>
</dbReference>
<dbReference type="EC" id="4.6.1.16" evidence="4"/>
<dbReference type="InterPro" id="IPR006677">
    <property type="entry name" value="tRNA_intron_Endonuc_cat-like"/>
</dbReference>
<evidence type="ECO:0000259" key="6">
    <source>
        <dbReference type="Pfam" id="PF01974"/>
    </source>
</evidence>
<accession>A0A9N8Z902</accession>
<evidence type="ECO:0000256" key="5">
    <source>
        <dbReference type="PIRSR" id="PIRSR011789-1"/>
    </source>
</evidence>
<comment type="similarity">
    <text evidence="1 4">Belongs to the tRNA-intron endonuclease family.</text>
</comment>
<evidence type="ECO:0000256" key="1">
    <source>
        <dbReference type="ARBA" id="ARBA00008078"/>
    </source>
</evidence>
<dbReference type="PIRSF" id="PIRSF011789">
    <property type="entry name" value="tRNA_splic_SEN2"/>
    <property type="match status" value="1"/>
</dbReference>
<gene>
    <name evidence="8" type="ORF">AGERDE_LOCUS3051</name>
</gene>
<dbReference type="GO" id="GO:0000214">
    <property type="term" value="C:tRNA-intron endonuclease complex"/>
    <property type="evidence" value="ECO:0007669"/>
    <property type="project" value="UniProtKB-UniRule"/>
</dbReference>
<sequence length="376" mass="43269">MNSAKQNHSTPKLKRTLAADTFTQPLPITLSNSQLPSSFLSTIFGYFHNLLSFKSATNKNYPTTIAIGIFDKFSRNVIVENKEQVELLWKSGFFGKGTLSRGDPTWFSRNSGKNHHRKNLFLEEVTKKRHIIDNPKEKDDDDADAKFPHSFNDIEKFQLTLEEAFFLCFGIGSLLIYDTNQKLLSIKDCWDAFRNVAVTHYCYHQPTSMTSFTSSLVQTDINRWDNPFVIRYVTFHYFRSMGWVVRGGEKFGVDFLLYEKGPIFHHGEYAVVILPVYSNPDDDPLKKSTGDSAAQSTLLSSTLFHQNLALSWQWFMSLNRISAQAKKTIVICYVIIPDTKEYSTTELMTSPDCIRYYKVKEVTIKRFIPEQSLNHP</sequence>
<dbReference type="InterPro" id="IPR006678">
    <property type="entry name" value="tRNA_intron_Endonuc_N"/>
</dbReference>
<dbReference type="Pfam" id="PF02778">
    <property type="entry name" value="tRNA_int_endo_N"/>
    <property type="match status" value="1"/>
</dbReference>
<comment type="function">
    <text evidence="4">Constitutes one of the two catalytic subunit of the tRNA-splicing endonuclease complex, a complex responsible for identification and cleavage of the splice sites in pre-tRNA. It cleaves pre-tRNA at the 5'- and 3'-splice sites to release the intron. The products are an intron and two tRNA half-molecules bearing 2',3'-cyclic phosphate and 5'-OH termini. There are no conserved sequences at the splice sites, but the intron is invariably located at the same site in the gene, placing the splice sites an invariant distance from the constant structural features of the tRNA body.</text>
</comment>
<dbReference type="Proteomes" id="UP000789831">
    <property type="component" value="Unassembled WGS sequence"/>
</dbReference>
<dbReference type="InterPro" id="IPR006676">
    <property type="entry name" value="tRNA_splic"/>
</dbReference>
<dbReference type="InterPro" id="IPR011856">
    <property type="entry name" value="tRNA_endonuc-like_dom_sf"/>
</dbReference>
<feature type="active site" evidence="5">
    <location>
        <position position="327"/>
    </location>
</feature>
<dbReference type="EMBL" id="CAJVPL010000276">
    <property type="protein sequence ID" value="CAG8477375.1"/>
    <property type="molecule type" value="Genomic_DNA"/>
</dbReference>
<reference evidence="8" key="1">
    <citation type="submission" date="2021-06" db="EMBL/GenBank/DDBJ databases">
        <authorList>
            <person name="Kallberg Y."/>
            <person name="Tangrot J."/>
            <person name="Rosling A."/>
        </authorList>
    </citation>
    <scope>NUCLEOTIDE SEQUENCE</scope>
    <source>
        <strain evidence="8">MT106</strain>
    </source>
</reference>
<feature type="domain" description="tRNA intron endonuclease N-terminal" evidence="7">
    <location>
        <begin position="74"/>
        <end position="190"/>
    </location>
</feature>
<dbReference type="GO" id="GO:0000213">
    <property type="term" value="F:tRNA-intron lyase activity"/>
    <property type="evidence" value="ECO:0007669"/>
    <property type="project" value="UniProtKB-UniRule"/>
</dbReference>
<keyword evidence="9" id="KW-1185">Reference proteome</keyword>
<evidence type="ECO:0000313" key="9">
    <source>
        <dbReference type="Proteomes" id="UP000789831"/>
    </source>
</evidence>
<dbReference type="InterPro" id="IPR036167">
    <property type="entry name" value="tRNA_intron_Endo_cat-like_sf"/>
</dbReference>
<dbReference type="PANTHER" id="PTHR21227:SF0">
    <property type="entry name" value="TRNA-SPLICING ENDONUCLEASE SUBUNIT SEN2"/>
    <property type="match status" value="1"/>
</dbReference>
<dbReference type="OrthoDB" id="10249562at2759"/>
<evidence type="ECO:0000256" key="4">
    <source>
        <dbReference type="PIRNR" id="PIRNR011789"/>
    </source>
</evidence>
<dbReference type="AlphaFoldDB" id="A0A9N8Z902"/>
<dbReference type="InterPro" id="IPR016589">
    <property type="entry name" value="tRNA_splic_SEN2"/>
</dbReference>
<protein>
    <recommendedName>
        <fullName evidence="4">tRNA-splicing endonuclease subunit Sen2</fullName>
        <ecNumber evidence="4">4.6.1.16</ecNumber>
    </recommendedName>
</protein>
<organism evidence="8 9">
    <name type="scientific">Ambispora gerdemannii</name>
    <dbReference type="NCBI Taxonomy" id="144530"/>
    <lineage>
        <taxon>Eukaryota</taxon>
        <taxon>Fungi</taxon>
        <taxon>Fungi incertae sedis</taxon>
        <taxon>Mucoromycota</taxon>
        <taxon>Glomeromycotina</taxon>
        <taxon>Glomeromycetes</taxon>
        <taxon>Archaeosporales</taxon>
        <taxon>Ambisporaceae</taxon>
        <taxon>Ambispora</taxon>
    </lineage>
</organism>
<evidence type="ECO:0000313" key="8">
    <source>
        <dbReference type="EMBL" id="CAG8477375.1"/>
    </source>
</evidence>
<keyword evidence="3 4" id="KW-0456">Lyase</keyword>
<evidence type="ECO:0000256" key="3">
    <source>
        <dbReference type="ARBA" id="ARBA00023239"/>
    </source>
</evidence>